<dbReference type="InterPro" id="IPR036390">
    <property type="entry name" value="WH_DNA-bd_sf"/>
</dbReference>
<dbReference type="Pfam" id="PF01638">
    <property type="entry name" value="HxlR"/>
    <property type="match status" value="1"/>
</dbReference>
<dbReference type="Gene3D" id="1.10.10.10">
    <property type="entry name" value="Winged helix-like DNA-binding domain superfamily/Winged helix DNA-binding domain"/>
    <property type="match status" value="1"/>
</dbReference>
<dbReference type="PROSITE" id="PS51118">
    <property type="entry name" value="HTH_HXLR"/>
    <property type="match status" value="1"/>
</dbReference>
<keyword evidence="1" id="KW-0805">Transcription regulation</keyword>
<name>A0A1C4W5V4_9ACTN</name>
<reference evidence="6" key="1">
    <citation type="submission" date="2016-06" db="EMBL/GenBank/DDBJ databases">
        <authorList>
            <person name="Varghese N."/>
            <person name="Submissions Spin"/>
        </authorList>
    </citation>
    <scope>NUCLEOTIDE SEQUENCE [LARGE SCALE GENOMIC DNA]</scope>
    <source>
        <strain evidence="6">DSM 44875</strain>
    </source>
</reference>
<dbReference type="EMBL" id="LT607412">
    <property type="protein sequence ID" value="SCE91563.1"/>
    <property type="molecule type" value="Genomic_DNA"/>
</dbReference>
<dbReference type="GO" id="GO:0003677">
    <property type="term" value="F:DNA binding"/>
    <property type="evidence" value="ECO:0007669"/>
    <property type="project" value="UniProtKB-KW"/>
</dbReference>
<protein>
    <submittedName>
        <fullName evidence="5">Transcriptional regulator, HxlR family</fullName>
    </submittedName>
</protein>
<evidence type="ECO:0000256" key="3">
    <source>
        <dbReference type="ARBA" id="ARBA00023163"/>
    </source>
</evidence>
<evidence type="ECO:0000259" key="4">
    <source>
        <dbReference type="PROSITE" id="PS51118"/>
    </source>
</evidence>
<evidence type="ECO:0000313" key="5">
    <source>
        <dbReference type="EMBL" id="SCE91563.1"/>
    </source>
</evidence>
<dbReference type="PANTHER" id="PTHR33204:SF29">
    <property type="entry name" value="TRANSCRIPTIONAL REGULATOR"/>
    <property type="match status" value="1"/>
</dbReference>
<sequence length="121" mass="13695">MPERYHCPVELAVDVIGGKWRPVILAHLKEGVHRYGELRRRMPGVSEKMLTQRLRELESDGLVVRHDHETTPPHVDYRLTEEGLSLAPVLQALYDWGAARAARTGTAIDEPIRRVLPASGR</sequence>
<organism evidence="5 6">
    <name type="scientific">Micromonospora coriariae</name>
    <dbReference type="NCBI Taxonomy" id="285665"/>
    <lineage>
        <taxon>Bacteria</taxon>
        <taxon>Bacillati</taxon>
        <taxon>Actinomycetota</taxon>
        <taxon>Actinomycetes</taxon>
        <taxon>Micromonosporales</taxon>
        <taxon>Micromonosporaceae</taxon>
        <taxon>Micromonospora</taxon>
    </lineage>
</organism>
<dbReference type="Proteomes" id="UP000198243">
    <property type="component" value="Chromosome I"/>
</dbReference>
<evidence type="ECO:0000313" key="6">
    <source>
        <dbReference type="Proteomes" id="UP000198243"/>
    </source>
</evidence>
<feature type="domain" description="HTH hxlR-type" evidence="4">
    <location>
        <begin position="7"/>
        <end position="105"/>
    </location>
</feature>
<keyword evidence="3" id="KW-0804">Transcription</keyword>
<gene>
    <name evidence="5" type="ORF">GA0070607_3169</name>
</gene>
<accession>A0A1C4W5V4</accession>
<dbReference type="SUPFAM" id="SSF46785">
    <property type="entry name" value="Winged helix' DNA-binding domain"/>
    <property type="match status" value="1"/>
</dbReference>
<dbReference type="PANTHER" id="PTHR33204">
    <property type="entry name" value="TRANSCRIPTIONAL REGULATOR, MARR FAMILY"/>
    <property type="match status" value="1"/>
</dbReference>
<dbReference type="AlphaFoldDB" id="A0A1C4W5V4"/>
<keyword evidence="6" id="KW-1185">Reference proteome</keyword>
<dbReference type="OrthoDB" id="3293788at2"/>
<proteinExistence type="predicted"/>
<dbReference type="InterPro" id="IPR036388">
    <property type="entry name" value="WH-like_DNA-bd_sf"/>
</dbReference>
<keyword evidence="2" id="KW-0238">DNA-binding</keyword>
<dbReference type="RefSeq" id="WP_089018872.1">
    <property type="nucleotide sequence ID" value="NZ_LT607412.1"/>
</dbReference>
<evidence type="ECO:0000256" key="1">
    <source>
        <dbReference type="ARBA" id="ARBA00023015"/>
    </source>
</evidence>
<evidence type="ECO:0000256" key="2">
    <source>
        <dbReference type="ARBA" id="ARBA00023125"/>
    </source>
</evidence>
<dbReference type="InterPro" id="IPR002577">
    <property type="entry name" value="HTH_HxlR"/>
</dbReference>